<dbReference type="PROSITE" id="PS50158">
    <property type="entry name" value="ZF_CCHC"/>
    <property type="match status" value="1"/>
</dbReference>
<feature type="domain" description="CCHC-type" evidence="3">
    <location>
        <begin position="77"/>
        <end position="92"/>
    </location>
</feature>
<keyword evidence="1" id="KW-0863">Zinc-finger</keyword>
<dbReference type="GO" id="GO:0003676">
    <property type="term" value="F:nucleic acid binding"/>
    <property type="evidence" value="ECO:0007669"/>
    <property type="project" value="InterPro"/>
</dbReference>
<dbReference type="Proteomes" id="UP000230750">
    <property type="component" value="Unassembled WGS sequence"/>
</dbReference>
<organism evidence="4 5">
    <name type="scientific">Stichopus japonicus</name>
    <name type="common">Sea cucumber</name>
    <dbReference type="NCBI Taxonomy" id="307972"/>
    <lineage>
        <taxon>Eukaryota</taxon>
        <taxon>Metazoa</taxon>
        <taxon>Echinodermata</taxon>
        <taxon>Eleutherozoa</taxon>
        <taxon>Echinozoa</taxon>
        <taxon>Holothuroidea</taxon>
        <taxon>Aspidochirotacea</taxon>
        <taxon>Aspidochirotida</taxon>
        <taxon>Stichopodidae</taxon>
        <taxon>Apostichopus</taxon>
    </lineage>
</organism>
<dbReference type="STRING" id="307972.A0A2G8LEJ1"/>
<dbReference type="AlphaFoldDB" id="A0A2G8LEJ1"/>
<gene>
    <name evidence="4" type="ORF">BSL78_04476</name>
</gene>
<dbReference type="Gene3D" id="4.10.60.10">
    <property type="entry name" value="Zinc finger, CCHC-type"/>
    <property type="match status" value="1"/>
</dbReference>
<proteinExistence type="predicted"/>
<dbReference type="InterPro" id="IPR050951">
    <property type="entry name" value="Retrovirus_Pol_polyprotein"/>
</dbReference>
<evidence type="ECO:0000256" key="1">
    <source>
        <dbReference type="PROSITE-ProRule" id="PRU00047"/>
    </source>
</evidence>
<dbReference type="InterPro" id="IPR036875">
    <property type="entry name" value="Znf_CCHC_sf"/>
</dbReference>
<keyword evidence="1" id="KW-0479">Metal-binding</keyword>
<name>A0A2G8LEJ1_STIJA</name>
<keyword evidence="1" id="KW-0862">Zinc</keyword>
<accession>A0A2G8LEJ1</accession>
<feature type="compositionally biased region" description="Polar residues" evidence="2">
    <location>
        <begin position="1"/>
        <end position="19"/>
    </location>
</feature>
<sequence>MELATKQTLEFQGPAQSRPVNEPPQVNKIKVGYGKFQNHKQNNGRKSENMRGEGQICYRCTDPNHAPEECPFKEQSCFYCKKVGHIAKACRKKAKQSERQAQRSTYPVRMVEDDNCSSTCSPIDLGLSENVEIYTINFSTGAKKDRVYVDLHAGNKPLRMELDTGAAVSLISEDWYRRNCQGPLENTGIKLRTYSGEGIPVLGKWMAQITYQGRPYQLPAYIVKGKRPSLLGREWLRDIKLDWHSIFAVEGSQPVTVQELKVKYPTVFATEGRPIEGFKANVQVADGTVPKFFKPRSVPYSLKPKVEAELKRLVNEQIITKVDRSDWATPIVVVPKADGGSVCVGTIK</sequence>
<evidence type="ECO:0000313" key="4">
    <source>
        <dbReference type="EMBL" id="PIK58570.1"/>
    </source>
</evidence>
<dbReference type="SMART" id="SM00343">
    <property type="entry name" value="ZnF_C2HC"/>
    <property type="match status" value="2"/>
</dbReference>
<evidence type="ECO:0000259" key="3">
    <source>
        <dbReference type="PROSITE" id="PS50158"/>
    </source>
</evidence>
<comment type="caution">
    <text evidence="4">The sequence shown here is derived from an EMBL/GenBank/DDBJ whole genome shotgun (WGS) entry which is preliminary data.</text>
</comment>
<dbReference type="InterPro" id="IPR001878">
    <property type="entry name" value="Znf_CCHC"/>
</dbReference>
<keyword evidence="5" id="KW-1185">Reference proteome</keyword>
<dbReference type="InterPro" id="IPR043502">
    <property type="entry name" value="DNA/RNA_pol_sf"/>
</dbReference>
<dbReference type="GO" id="GO:0008270">
    <property type="term" value="F:zinc ion binding"/>
    <property type="evidence" value="ECO:0007669"/>
    <property type="project" value="UniProtKB-KW"/>
</dbReference>
<dbReference type="SUPFAM" id="SSF50630">
    <property type="entry name" value="Acid proteases"/>
    <property type="match status" value="1"/>
</dbReference>
<reference evidence="4 5" key="1">
    <citation type="journal article" date="2017" name="PLoS Biol.">
        <title>The sea cucumber genome provides insights into morphological evolution and visceral regeneration.</title>
        <authorList>
            <person name="Zhang X."/>
            <person name="Sun L."/>
            <person name="Yuan J."/>
            <person name="Sun Y."/>
            <person name="Gao Y."/>
            <person name="Zhang L."/>
            <person name="Li S."/>
            <person name="Dai H."/>
            <person name="Hamel J.F."/>
            <person name="Liu C."/>
            <person name="Yu Y."/>
            <person name="Liu S."/>
            <person name="Lin W."/>
            <person name="Guo K."/>
            <person name="Jin S."/>
            <person name="Xu P."/>
            <person name="Storey K.B."/>
            <person name="Huan P."/>
            <person name="Zhang T."/>
            <person name="Zhou Y."/>
            <person name="Zhang J."/>
            <person name="Lin C."/>
            <person name="Li X."/>
            <person name="Xing L."/>
            <person name="Huo D."/>
            <person name="Sun M."/>
            <person name="Wang L."/>
            <person name="Mercier A."/>
            <person name="Li F."/>
            <person name="Yang H."/>
            <person name="Xiang J."/>
        </authorList>
    </citation>
    <scope>NUCLEOTIDE SEQUENCE [LARGE SCALE GENOMIC DNA]</scope>
    <source>
        <strain evidence="4">Shaxun</strain>
        <tissue evidence="4">Muscle</tissue>
    </source>
</reference>
<dbReference type="SUPFAM" id="SSF56672">
    <property type="entry name" value="DNA/RNA polymerases"/>
    <property type="match status" value="1"/>
</dbReference>
<dbReference type="PANTHER" id="PTHR37984">
    <property type="entry name" value="PROTEIN CBG26694"/>
    <property type="match status" value="1"/>
</dbReference>
<evidence type="ECO:0000313" key="5">
    <source>
        <dbReference type="Proteomes" id="UP000230750"/>
    </source>
</evidence>
<evidence type="ECO:0000256" key="2">
    <source>
        <dbReference type="SAM" id="MobiDB-lite"/>
    </source>
</evidence>
<dbReference type="Gene3D" id="3.10.10.10">
    <property type="entry name" value="HIV Type 1 Reverse Transcriptase, subunit A, domain 1"/>
    <property type="match status" value="1"/>
</dbReference>
<dbReference type="SUPFAM" id="SSF57756">
    <property type="entry name" value="Retrovirus zinc finger-like domains"/>
    <property type="match status" value="1"/>
</dbReference>
<feature type="region of interest" description="Disordered" evidence="2">
    <location>
        <begin position="1"/>
        <end position="26"/>
    </location>
</feature>
<dbReference type="PANTHER" id="PTHR37984:SF10">
    <property type="entry name" value="RIBONUCLEASE H"/>
    <property type="match status" value="1"/>
</dbReference>
<dbReference type="Gene3D" id="2.40.70.10">
    <property type="entry name" value="Acid Proteases"/>
    <property type="match status" value="1"/>
</dbReference>
<dbReference type="EMBL" id="MRZV01000108">
    <property type="protein sequence ID" value="PIK58570.1"/>
    <property type="molecule type" value="Genomic_DNA"/>
</dbReference>
<protein>
    <recommendedName>
        <fullName evidence="3">CCHC-type domain-containing protein</fullName>
    </recommendedName>
</protein>
<dbReference type="OrthoDB" id="6780912at2759"/>
<dbReference type="InterPro" id="IPR021109">
    <property type="entry name" value="Peptidase_aspartic_dom_sf"/>
</dbReference>